<gene>
    <name evidence="2" type="ORF">BN1050_00073</name>
</gene>
<dbReference type="PATRIC" id="fig|1461583.4.peg.72"/>
<sequence length="81" mass="9558">MHWQRFKFVIPMMVIVAATAFYMLGEFHPLVESRERLLIIAGATLFAGVISYFLFPQASEDNRDDYWPDRTDINFLKKKDK</sequence>
<keyword evidence="1" id="KW-0472">Membrane</keyword>
<protein>
    <submittedName>
        <fullName evidence="2">Uncharacterized protein</fullName>
    </submittedName>
</protein>
<organism evidence="2">
    <name type="scientific">Metalysinibacillus saudimassiliensis</name>
    <dbReference type="NCBI Taxonomy" id="1461583"/>
    <lineage>
        <taxon>Bacteria</taxon>
        <taxon>Bacillati</taxon>
        <taxon>Bacillota</taxon>
        <taxon>Bacilli</taxon>
        <taxon>Bacillales</taxon>
        <taxon>Caryophanaceae</taxon>
        <taxon>Metalysinibacillus</taxon>
    </lineage>
</organism>
<keyword evidence="1" id="KW-0812">Transmembrane</keyword>
<name>A0A078LZC5_9BACL</name>
<evidence type="ECO:0000256" key="1">
    <source>
        <dbReference type="SAM" id="Phobius"/>
    </source>
</evidence>
<feature type="transmembrane region" description="Helical" evidence="1">
    <location>
        <begin position="37"/>
        <end position="55"/>
    </location>
</feature>
<feature type="transmembrane region" description="Helical" evidence="1">
    <location>
        <begin position="6"/>
        <end position="25"/>
    </location>
</feature>
<proteinExistence type="predicted"/>
<accession>A0A078LZC5</accession>
<keyword evidence="1" id="KW-1133">Transmembrane helix</keyword>
<reference evidence="2" key="1">
    <citation type="submission" date="2014-07" db="EMBL/GenBank/DDBJ databases">
        <authorList>
            <person name="Urmite Genomes Urmite Genomes"/>
        </authorList>
    </citation>
    <scope>NUCLEOTIDE SEQUENCE</scope>
    <source>
        <strain evidence="2">13S34_air</strain>
    </source>
</reference>
<evidence type="ECO:0000313" key="2">
    <source>
        <dbReference type="EMBL" id="CDZ99384.1"/>
    </source>
</evidence>
<dbReference type="HOGENOM" id="CLU_203891_0_0_9"/>
<dbReference type="AlphaFoldDB" id="A0A078LZC5"/>
<dbReference type="EMBL" id="LN483073">
    <property type="protein sequence ID" value="CDZ99384.1"/>
    <property type="molecule type" value="Genomic_DNA"/>
</dbReference>